<feature type="compositionally biased region" description="Basic and acidic residues" evidence="3">
    <location>
        <begin position="438"/>
        <end position="453"/>
    </location>
</feature>
<sequence>MALSFKSAAEGLVVNRWFHDVSGRTLSSFPPGADLASPPLGQPSGWPTDSVARKYPLPWCFRRGYVSSRCVASAFALEDRSSFGRLTSLRYGCASKLEVSARGGRATRASHNLGWRWPCMHPLLSEERSDDNGGWNRNWKTRANRTQNVCVAMCVHRTRNSGWQRVLSQGLVKTEDSRRPRACFPCRCRLHTSPWTEINWVEAAMEKQLTRMLVLARAKAEAGNQVGVEAEPKKKNFQDPNPSSRSRRKPQRKSLAKRSKSEPAPQLVIHGKRVVSRECWDPKGEVGGTPSATQARQMGTAPASAPKTGKGSAGKPSKVPRPKKAEEHLARTTGRDWNRGADTKNIGLTSTGRKSASLRSSGRAETRSYRLPENLLGQIAVPKGPESLWTSSTAVDNMAKKDPRRGGVEDRMPVNKAADQVTKQYTNRSADKVGNGMRDGKDGVADSAREKMNGKNSGKVFRNELMPNDERMFSSFIANKKKIVVGGLERRPQEIRAAKKALKRLKRVSTLGNEDGAEAKEMKETPVPGKYAHTRAKGIVVKGTVLGDFIRKVEEEVQQMEAEGKEEEEEEEEENMGGDSGPDLVENMESVMLTSSSTVVSGSTEDGKAKGISTVDVQSECDRAKDLEAAIDCQEGPGSLLDVHVKKDADEIGAGAQTCLANVADKGNADGGGGMNDIDGRNGHEAAEAPTQKAGSIAKGRTNMRKSSVWRVFLLDVHPICYRGKKPSASAFLNWLSLFLRDVNPKKDPVIAVVKIVRAEADDVIATLAEQALGMGLHVVVASPDCDFRQLLGERVQICSPRDDLQRWSFYTEDHFKKQCGCTPAQHFDTKCLLGDKTDCVAGLRDIVPGFGAATARKLILKHGSLDALLSAAKARPIGREFIRSALLDNEDLLRTNQRALFLRRDVEGVLLKPEWCIERDISNDDKAFEAIRKEIAALPMREQQQRQGMGRTGQRKGQVTGVD</sequence>
<dbReference type="GO" id="GO:0033567">
    <property type="term" value="P:DNA replication, Okazaki fragment processing"/>
    <property type="evidence" value="ECO:0007669"/>
    <property type="project" value="InterPro"/>
</dbReference>
<dbReference type="Gene3D" id="1.10.150.20">
    <property type="entry name" value="5' to 3' exonuclease, C-terminal subdomain"/>
    <property type="match status" value="1"/>
</dbReference>
<dbReference type="AlphaFoldDB" id="A0A388MDK8"/>
<dbReference type="EMBL" id="BFEA01001088">
    <property type="protein sequence ID" value="GBG92585.1"/>
    <property type="molecule type" value="Genomic_DNA"/>
</dbReference>
<feature type="region of interest" description="Disordered" evidence="3">
    <location>
        <begin position="223"/>
        <end position="366"/>
    </location>
</feature>
<dbReference type="InterPro" id="IPR002421">
    <property type="entry name" value="5-3_exonuclease"/>
</dbReference>
<keyword evidence="1" id="KW-0540">Nuclease</keyword>
<evidence type="ECO:0000256" key="1">
    <source>
        <dbReference type="ARBA" id="ARBA00022722"/>
    </source>
</evidence>
<proteinExistence type="predicted"/>
<dbReference type="GO" id="GO:0008409">
    <property type="term" value="F:5'-3' exonuclease activity"/>
    <property type="evidence" value="ECO:0007669"/>
    <property type="project" value="InterPro"/>
</dbReference>
<dbReference type="PANTHER" id="PTHR42646:SF4">
    <property type="entry name" value="5'-3' EXONUCLEASE FAMILY PROTEIN"/>
    <property type="match status" value="1"/>
</dbReference>
<keyword evidence="2" id="KW-0378">Hydrolase</keyword>
<dbReference type="STRING" id="69332.A0A388MDK8"/>
<comment type="caution">
    <text evidence="5">The sequence shown here is derived from an EMBL/GenBank/DDBJ whole genome shotgun (WGS) entry which is preliminary data.</text>
</comment>
<dbReference type="InterPro" id="IPR020046">
    <property type="entry name" value="5-3_exonucl_a-hlix_arch_N"/>
</dbReference>
<dbReference type="SUPFAM" id="SSF88723">
    <property type="entry name" value="PIN domain-like"/>
    <property type="match status" value="1"/>
</dbReference>
<feature type="region of interest" description="Disordered" evidence="3">
    <location>
        <begin position="941"/>
        <end position="964"/>
    </location>
</feature>
<feature type="region of interest" description="Disordered" evidence="3">
    <location>
        <begin position="430"/>
        <end position="461"/>
    </location>
</feature>
<dbReference type="Gene3D" id="3.40.50.1010">
    <property type="entry name" value="5'-nuclease"/>
    <property type="match status" value="1"/>
</dbReference>
<protein>
    <recommendedName>
        <fullName evidence="4">5'-3' exonuclease domain-containing protein</fullName>
    </recommendedName>
</protein>
<dbReference type="OrthoDB" id="275278at2759"/>
<organism evidence="5 6">
    <name type="scientific">Chara braunii</name>
    <name type="common">Braun's stonewort</name>
    <dbReference type="NCBI Taxonomy" id="69332"/>
    <lineage>
        <taxon>Eukaryota</taxon>
        <taxon>Viridiplantae</taxon>
        <taxon>Streptophyta</taxon>
        <taxon>Charophyceae</taxon>
        <taxon>Charales</taxon>
        <taxon>Characeae</taxon>
        <taxon>Chara</taxon>
    </lineage>
</organism>
<feature type="compositionally biased region" description="Acidic residues" evidence="3">
    <location>
        <begin position="564"/>
        <end position="576"/>
    </location>
</feature>
<dbReference type="GO" id="GO:0017108">
    <property type="term" value="F:5'-flap endonuclease activity"/>
    <property type="evidence" value="ECO:0007669"/>
    <property type="project" value="InterPro"/>
</dbReference>
<dbReference type="Pfam" id="PF02739">
    <property type="entry name" value="5_3_exonuc_N"/>
    <property type="match status" value="1"/>
</dbReference>
<name>A0A388MDK8_CHABU</name>
<evidence type="ECO:0000313" key="5">
    <source>
        <dbReference type="EMBL" id="GBG92585.1"/>
    </source>
</evidence>
<dbReference type="InterPro" id="IPR036279">
    <property type="entry name" value="5-3_exonuclease_C_sf"/>
</dbReference>
<dbReference type="PANTHER" id="PTHR42646">
    <property type="entry name" value="FLAP ENDONUCLEASE XNI"/>
    <property type="match status" value="1"/>
</dbReference>
<evidence type="ECO:0000313" key="6">
    <source>
        <dbReference type="Proteomes" id="UP000265515"/>
    </source>
</evidence>
<feature type="compositionally biased region" description="Basic and acidic residues" evidence="3">
    <location>
        <begin position="323"/>
        <end position="342"/>
    </location>
</feature>
<dbReference type="Gramene" id="GBG92585">
    <property type="protein sequence ID" value="GBG92585"/>
    <property type="gene ID" value="CBR_g56098"/>
</dbReference>
<dbReference type="SUPFAM" id="SSF47807">
    <property type="entry name" value="5' to 3' exonuclease, C-terminal subdomain"/>
    <property type="match status" value="1"/>
</dbReference>
<dbReference type="InterPro" id="IPR038969">
    <property type="entry name" value="FEN"/>
</dbReference>
<evidence type="ECO:0000256" key="3">
    <source>
        <dbReference type="SAM" id="MobiDB-lite"/>
    </source>
</evidence>
<dbReference type="Proteomes" id="UP000265515">
    <property type="component" value="Unassembled WGS sequence"/>
</dbReference>
<accession>A0A388MDK8</accession>
<feature type="region of interest" description="Disordered" evidence="3">
    <location>
        <begin position="559"/>
        <end position="582"/>
    </location>
</feature>
<reference evidence="5 6" key="1">
    <citation type="journal article" date="2018" name="Cell">
        <title>The Chara Genome: Secondary Complexity and Implications for Plant Terrestrialization.</title>
        <authorList>
            <person name="Nishiyama T."/>
            <person name="Sakayama H."/>
            <person name="Vries J.D."/>
            <person name="Buschmann H."/>
            <person name="Saint-Marcoux D."/>
            <person name="Ullrich K.K."/>
            <person name="Haas F.B."/>
            <person name="Vanderstraeten L."/>
            <person name="Becker D."/>
            <person name="Lang D."/>
            <person name="Vosolsobe S."/>
            <person name="Rombauts S."/>
            <person name="Wilhelmsson P.K.I."/>
            <person name="Janitza P."/>
            <person name="Kern R."/>
            <person name="Heyl A."/>
            <person name="Rumpler F."/>
            <person name="Villalobos L.I.A.C."/>
            <person name="Clay J.M."/>
            <person name="Skokan R."/>
            <person name="Toyoda A."/>
            <person name="Suzuki Y."/>
            <person name="Kagoshima H."/>
            <person name="Schijlen E."/>
            <person name="Tajeshwar N."/>
            <person name="Catarino B."/>
            <person name="Hetherington A.J."/>
            <person name="Saltykova A."/>
            <person name="Bonnot C."/>
            <person name="Breuninger H."/>
            <person name="Symeonidi A."/>
            <person name="Radhakrishnan G.V."/>
            <person name="Van Nieuwerburgh F."/>
            <person name="Deforce D."/>
            <person name="Chang C."/>
            <person name="Karol K.G."/>
            <person name="Hedrich R."/>
            <person name="Ulvskov P."/>
            <person name="Glockner G."/>
            <person name="Delwiche C.F."/>
            <person name="Petrasek J."/>
            <person name="Van de Peer Y."/>
            <person name="Friml J."/>
            <person name="Beilby M."/>
            <person name="Dolan L."/>
            <person name="Kohara Y."/>
            <person name="Sugano S."/>
            <person name="Fujiyama A."/>
            <person name="Delaux P.-M."/>
            <person name="Quint M."/>
            <person name="TheiBen G."/>
            <person name="Hagemann M."/>
            <person name="Harholt J."/>
            <person name="Dunand C."/>
            <person name="Zachgo S."/>
            <person name="Langdale J."/>
            <person name="Maumus F."/>
            <person name="Straeten D.V.D."/>
            <person name="Gould S.B."/>
            <person name="Rensing S.A."/>
        </authorList>
    </citation>
    <scope>NUCLEOTIDE SEQUENCE [LARGE SCALE GENOMIC DNA]</scope>
    <source>
        <strain evidence="5 6">S276</strain>
    </source>
</reference>
<evidence type="ECO:0000259" key="4">
    <source>
        <dbReference type="SMART" id="SM00475"/>
    </source>
</evidence>
<feature type="compositionally biased region" description="Polar residues" evidence="3">
    <location>
        <begin position="346"/>
        <end position="360"/>
    </location>
</feature>
<feature type="domain" description="5'-3' exonuclease" evidence="4">
    <location>
        <begin position="710"/>
        <end position="930"/>
    </location>
</feature>
<feature type="compositionally biased region" description="Basic residues" evidence="3">
    <location>
        <begin position="245"/>
        <end position="258"/>
    </location>
</feature>
<gene>
    <name evidence="5" type="ORF">CBR_g56098</name>
</gene>
<keyword evidence="6" id="KW-1185">Reference proteome</keyword>
<dbReference type="SMART" id="SM00475">
    <property type="entry name" value="53EXOc"/>
    <property type="match status" value="1"/>
</dbReference>
<dbReference type="InterPro" id="IPR029060">
    <property type="entry name" value="PIN-like_dom_sf"/>
</dbReference>
<dbReference type="GO" id="GO:0003677">
    <property type="term" value="F:DNA binding"/>
    <property type="evidence" value="ECO:0007669"/>
    <property type="project" value="InterPro"/>
</dbReference>
<evidence type="ECO:0000256" key="2">
    <source>
        <dbReference type="ARBA" id="ARBA00022801"/>
    </source>
</evidence>
<feature type="compositionally biased region" description="Basic and acidic residues" evidence="3">
    <location>
        <begin position="275"/>
        <end position="284"/>
    </location>
</feature>